<dbReference type="Proteomes" id="UP001370490">
    <property type="component" value="Unassembled WGS sequence"/>
</dbReference>
<keyword evidence="4" id="KW-0732">Signal</keyword>
<dbReference type="AlphaFoldDB" id="A0AAN8VHV7"/>
<evidence type="ECO:0000256" key="3">
    <source>
        <dbReference type="ARBA" id="ARBA00022692"/>
    </source>
</evidence>
<dbReference type="InterPro" id="IPR011009">
    <property type="entry name" value="Kinase-like_dom_sf"/>
</dbReference>
<evidence type="ECO:0000256" key="7">
    <source>
        <dbReference type="ARBA" id="ARBA00023180"/>
    </source>
</evidence>
<evidence type="ECO:0000313" key="9">
    <source>
        <dbReference type="Proteomes" id="UP001370490"/>
    </source>
</evidence>
<evidence type="ECO:0000256" key="2">
    <source>
        <dbReference type="ARBA" id="ARBA00022527"/>
    </source>
</evidence>
<dbReference type="InterPro" id="IPR045874">
    <property type="entry name" value="LRK10/LRL21-25-like"/>
</dbReference>
<keyword evidence="9" id="KW-1185">Reference proteome</keyword>
<evidence type="ECO:0000256" key="4">
    <source>
        <dbReference type="ARBA" id="ARBA00022729"/>
    </source>
</evidence>
<keyword evidence="3" id="KW-0812">Transmembrane</keyword>
<comment type="subcellular location">
    <subcellularLocation>
        <location evidence="1">Membrane</location>
        <topology evidence="1">Single-pass type I membrane protein</topology>
    </subcellularLocation>
</comment>
<dbReference type="GO" id="GO:0004674">
    <property type="term" value="F:protein serine/threonine kinase activity"/>
    <property type="evidence" value="ECO:0007669"/>
    <property type="project" value="UniProtKB-KW"/>
</dbReference>
<name>A0AAN8VHV7_9MAGN</name>
<proteinExistence type="predicted"/>
<dbReference type="PANTHER" id="PTHR27009">
    <property type="entry name" value="RUST RESISTANCE KINASE LR10-RELATED"/>
    <property type="match status" value="1"/>
</dbReference>
<keyword evidence="2" id="KW-0723">Serine/threonine-protein kinase</keyword>
<protein>
    <submittedName>
        <fullName evidence="8">Uncharacterized protein</fullName>
    </submittedName>
</protein>
<keyword evidence="6" id="KW-0472">Membrane</keyword>
<keyword evidence="7" id="KW-0325">Glycoprotein</keyword>
<keyword evidence="5" id="KW-1133">Transmembrane helix</keyword>
<evidence type="ECO:0000313" key="8">
    <source>
        <dbReference type="EMBL" id="KAK6927928.1"/>
    </source>
</evidence>
<dbReference type="Gene3D" id="1.10.510.10">
    <property type="entry name" value="Transferase(Phosphotransferase) domain 1"/>
    <property type="match status" value="1"/>
</dbReference>
<dbReference type="SUPFAM" id="SSF56112">
    <property type="entry name" value="Protein kinase-like (PK-like)"/>
    <property type="match status" value="1"/>
</dbReference>
<gene>
    <name evidence="8" type="ORF">RJ641_006519</name>
</gene>
<sequence>MMVLEMVGGRKNLDAEVSRTSEIYFPRLIYKCLESQENSRLVGIENGKDEEISERMILVSLWCIQTNPADRPSMSKVIEMLEGSLESLHIPPKPYLCSSTRSSGHSTQISS</sequence>
<evidence type="ECO:0000256" key="5">
    <source>
        <dbReference type="ARBA" id="ARBA00022989"/>
    </source>
</evidence>
<evidence type="ECO:0000256" key="6">
    <source>
        <dbReference type="ARBA" id="ARBA00023136"/>
    </source>
</evidence>
<accession>A0AAN8VHV7</accession>
<keyword evidence="2" id="KW-0808">Transferase</keyword>
<evidence type="ECO:0000256" key="1">
    <source>
        <dbReference type="ARBA" id="ARBA00004479"/>
    </source>
</evidence>
<keyword evidence="2" id="KW-0418">Kinase</keyword>
<comment type="caution">
    <text evidence="8">The sequence shown here is derived from an EMBL/GenBank/DDBJ whole genome shotgun (WGS) entry which is preliminary data.</text>
</comment>
<dbReference type="EMBL" id="JBAMMX010000014">
    <property type="protein sequence ID" value="KAK6927928.1"/>
    <property type="molecule type" value="Genomic_DNA"/>
</dbReference>
<reference evidence="8 9" key="1">
    <citation type="submission" date="2023-12" db="EMBL/GenBank/DDBJ databases">
        <title>A high-quality genome assembly for Dillenia turbinata (Dilleniales).</title>
        <authorList>
            <person name="Chanderbali A."/>
        </authorList>
    </citation>
    <scope>NUCLEOTIDE SEQUENCE [LARGE SCALE GENOMIC DNA]</scope>
    <source>
        <strain evidence="8">LSX21</strain>
        <tissue evidence="8">Leaf</tissue>
    </source>
</reference>
<dbReference type="GO" id="GO:0016020">
    <property type="term" value="C:membrane"/>
    <property type="evidence" value="ECO:0007669"/>
    <property type="project" value="UniProtKB-SubCell"/>
</dbReference>
<organism evidence="8 9">
    <name type="scientific">Dillenia turbinata</name>
    <dbReference type="NCBI Taxonomy" id="194707"/>
    <lineage>
        <taxon>Eukaryota</taxon>
        <taxon>Viridiplantae</taxon>
        <taxon>Streptophyta</taxon>
        <taxon>Embryophyta</taxon>
        <taxon>Tracheophyta</taxon>
        <taxon>Spermatophyta</taxon>
        <taxon>Magnoliopsida</taxon>
        <taxon>eudicotyledons</taxon>
        <taxon>Gunneridae</taxon>
        <taxon>Pentapetalae</taxon>
        <taxon>Dilleniales</taxon>
        <taxon>Dilleniaceae</taxon>
        <taxon>Dillenia</taxon>
    </lineage>
</organism>